<proteinExistence type="predicted"/>
<evidence type="ECO:0000313" key="2">
    <source>
        <dbReference type="Proteomes" id="UP001207468"/>
    </source>
</evidence>
<dbReference type="Proteomes" id="UP001207468">
    <property type="component" value="Unassembled WGS sequence"/>
</dbReference>
<comment type="caution">
    <text evidence="1">The sequence shown here is derived from an EMBL/GenBank/DDBJ whole genome shotgun (WGS) entry which is preliminary data.</text>
</comment>
<reference evidence="1" key="1">
    <citation type="submission" date="2021-03" db="EMBL/GenBank/DDBJ databases">
        <title>Evolutionary priming and transition to the ectomycorrhizal habit in an iconic lineage of mushroom-forming fungi: is preadaptation a requirement?</title>
        <authorList>
            <consortium name="DOE Joint Genome Institute"/>
            <person name="Looney B.P."/>
            <person name="Miyauchi S."/>
            <person name="Morin E."/>
            <person name="Drula E."/>
            <person name="Courty P.E."/>
            <person name="Chicoki N."/>
            <person name="Fauchery L."/>
            <person name="Kohler A."/>
            <person name="Kuo A."/>
            <person name="LaButti K."/>
            <person name="Pangilinan J."/>
            <person name="Lipzen A."/>
            <person name="Riley R."/>
            <person name="Andreopoulos W."/>
            <person name="He G."/>
            <person name="Johnson J."/>
            <person name="Barry K.W."/>
            <person name="Grigoriev I.V."/>
            <person name="Nagy L."/>
            <person name="Hibbett D."/>
            <person name="Henrissat B."/>
            <person name="Matheny P.B."/>
            <person name="Labbe J."/>
            <person name="Martin A.F."/>
        </authorList>
    </citation>
    <scope>NUCLEOTIDE SEQUENCE</scope>
    <source>
        <strain evidence="1">BPL698</strain>
    </source>
</reference>
<gene>
    <name evidence="1" type="ORF">F5148DRAFT_689554</name>
</gene>
<name>A0ACC0TVD6_9AGAM</name>
<accession>A0ACC0TVD6</accession>
<protein>
    <submittedName>
        <fullName evidence="1">Uncharacterized protein</fullName>
    </submittedName>
</protein>
<keyword evidence="2" id="KW-1185">Reference proteome</keyword>
<evidence type="ECO:0000313" key="1">
    <source>
        <dbReference type="EMBL" id="KAI9448947.1"/>
    </source>
</evidence>
<dbReference type="EMBL" id="JAGFNK010000545">
    <property type="protein sequence ID" value="KAI9448947.1"/>
    <property type="molecule type" value="Genomic_DNA"/>
</dbReference>
<sequence length="527" mass="57800">MAHVRIRPSFRSLPPELIEEIIITSTLLGDTRAAATLARTCRWFRVLVYHQMHKHLWRELFLVVFDDPRPGRTVRTRGGAPWSPQIDLDNKGKVKIKNRLAAHDFPWEHEYKLRIWTESFILRRTRPPPPGSPSPSPSFPPDLPCTDDDIYTVLETLLRVILTAAPLPYDTLACMASHFQTCSPPHPHPIFSPLFVAAHAHQALVMSSRNTTWLAHVLAHGLPRILMVSVKWDGLLAKFVAQVGLMTPFNNSAAEPPHDPELISPLTADADADGCGSVSCGLEKSTSVIEDEGGGDGDCDELETYHSGVQDAGDLSSDDDDSDFVPQPEDGSTSESDEERISDIDGDEVLGTTATPATTPQDGVRRLARVRVYNMAYLRPSRAFGPFLPLNTHDASSSPATSNPGSSTLEREDTTRSPSIVVPPVPAIPDTNFFLRALAGAVDGSDFDGNESLLFFDDDRRAPCAPQPRWASALFLTRIPPRDTRGGSRRACVQGWGWMGLGRCGGTVEAQISPSPTTKIHIFSIRQ</sequence>
<organism evidence="1 2">
    <name type="scientific">Russula earlei</name>
    <dbReference type="NCBI Taxonomy" id="71964"/>
    <lineage>
        <taxon>Eukaryota</taxon>
        <taxon>Fungi</taxon>
        <taxon>Dikarya</taxon>
        <taxon>Basidiomycota</taxon>
        <taxon>Agaricomycotina</taxon>
        <taxon>Agaricomycetes</taxon>
        <taxon>Russulales</taxon>
        <taxon>Russulaceae</taxon>
        <taxon>Russula</taxon>
    </lineage>
</organism>